<sequence>MNHFPRMVHKFPSHEPHRCHVRVAQLFRKYNCFLTSGKIAVISLAAMSGGTPYIGSKIGLISKALNRYEGILYTIDTVNSTVVLTKVKSFGSEGRPTDRPTSPNSDIYEYIIFRGSDIKDISLCEPPKSHHGLPQDSAIVQSSLSSLPPSFNQTQEAFSPSRIPSYNQLAANYLLGQHYAAALGLDPLLRRTPMVEQAVQTMPVEKAGQERGQIGSQEQRRLPGRNRQYRAVRGSPQTQRQGIGSVQRQVPNSRSRSDANDDNFQPPRRRPGARRPTNRSQGQLLGETNPSILKFESDFDFDSANAQFNKEELKREIHDIIKETIDEEEDGTESSLKTDVDLVGPKYYYDKAKSFFDNISSKHKSIRTTWAEERKLNVETFGVPGRFLRGRGARGGFCDRRGRGLAQRRPFQRAGKPTIKTLYCVTVKQLGQRLGVKNVKRKQA</sequence>
<dbReference type="Proteomes" id="UP001157502">
    <property type="component" value="Chromosome 1"/>
</dbReference>
<evidence type="ECO:0000313" key="2">
    <source>
        <dbReference type="Proteomes" id="UP001157502"/>
    </source>
</evidence>
<proteinExistence type="predicted"/>
<reference evidence="1" key="1">
    <citation type="submission" date="2021-05" db="EMBL/GenBank/DDBJ databases">
        <authorList>
            <person name="Pan Q."/>
            <person name="Jouanno E."/>
            <person name="Zahm M."/>
            <person name="Klopp C."/>
            <person name="Cabau C."/>
            <person name="Louis A."/>
            <person name="Berthelot C."/>
            <person name="Parey E."/>
            <person name="Roest Crollius H."/>
            <person name="Montfort J."/>
            <person name="Robinson-Rechavi M."/>
            <person name="Bouchez O."/>
            <person name="Lampietro C."/>
            <person name="Lopez Roques C."/>
            <person name="Donnadieu C."/>
            <person name="Postlethwait J."/>
            <person name="Bobe J."/>
            <person name="Dillon D."/>
            <person name="Chandos A."/>
            <person name="von Hippel F."/>
            <person name="Guiguen Y."/>
        </authorList>
    </citation>
    <scope>NUCLEOTIDE SEQUENCE</scope>
    <source>
        <strain evidence="1">YG-Jan2019</strain>
    </source>
</reference>
<name>A0ACC2HJR5_DALPE</name>
<organism evidence="1 2">
    <name type="scientific">Dallia pectoralis</name>
    <name type="common">Alaska blackfish</name>
    <dbReference type="NCBI Taxonomy" id="75939"/>
    <lineage>
        <taxon>Eukaryota</taxon>
        <taxon>Metazoa</taxon>
        <taxon>Chordata</taxon>
        <taxon>Craniata</taxon>
        <taxon>Vertebrata</taxon>
        <taxon>Euteleostomi</taxon>
        <taxon>Actinopterygii</taxon>
        <taxon>Neopterygii</taxon>
        <taxon>Teleostei</taxon>
        <taxon>Protacanthopterygii</taxon>
        <taxon>Esociformes</taxon>
        <taxon>Umbridae</taxon>
        <taxon>Dallia</taxon>
    </lineage>
</organism>
<protein>
    <submittedName>
        <fullName evidence="1">Uncharacterized protein</fullName>
    </submittedName>
</protein>
<keyword evidence="2" id="KW-1185">Reference proteome</keyword>
<gene>
    <name evidence="1" type="ORF">DPEC_G00005140</name>
</gene>
<dbReference type="EMBL" id="CM055728">
    <property type="protein sequence ID" value="KAJ8016239.1"/>
    <property type="molecule type" value="Genomic_DNA"/>
</dbReference>
<comment type="caution">
    <text evidence="1">The sequence shown here is derived from an EMBL/GenBank/DDBJ whole genome shotgun (WGS) entry which is preliminary data.</text>
</comment>
<evidence type="ECO:0000313" key="1">
    <source>
        <dbReference type="EMBL" id="KAJ8016239.1"/>
    </source>
</evidence>
<accession>A0ACC2HJR5</accession>